<dbReference type="PANTHER" id="PTHR34406">
    <property type="entry name" value="PROTEIN YCEI"/>
    <property type="match status" value="1"/>
</dbReference>
<dbReference type="AlphaFoldDB" id="A0A9D7SJJ4"/>
<dbReference type="Proteomes" id="UP000886657">
    <property type="component" value="Unassembled WGS sequence"/>
</dbReference>
<reference evidence="3" key="1">
    <citation type="submission" date="2020-10" db="EMBL/GenBank/DDBJ databases">
        <title>Connecting structure to function with the recovery of over 1000 high-quality activated sludge metagenome-assembled genomes encoding full-length rRNA genes using long-read sequencing.</title>
        <authorList>
            <person name="Singleton C.M."/>
            <person name="Petriglieri F."/>
            <person name="Kristensen J.M."/>
            <person name="Kirkegaard R.H."/>
            <person name="Michaelsen T.Y."/>
            <person name="Andersen M.H."/>
            <person name="Karst S.M."/>
            <person name="Dueholm M.S."/>
            <person name="Nielsen P.H."/>
            <person name="Albertsen M."/>
        </authorList>
    </citation>
    <scope>NUCLEOTIDE SEQUENCE</scope>
    <source>
        <strain evidence="3">Skiv_18-Q3-R9-52_MAXAC.067</strain>
    </source>
</reference>
<dbReference type="InterPro" id="IPR007372">
    <property type="entry name" value="Lipid/polyisoprenoid-bd_YceI"/>
</dbReference>
<dbReference type="SUPFAM" id="SSF101874">
    <property type="entry name" value="YceI-like"/>
    <property type="match status" value="1"/>
</dbReference>
<evidence type="ECO:0000313" key="3">
    <source>
        <dbReference type="EMBL" id="MBK9797111.1"/>
    </source>
</evidence>
<feature type="signal peptide" evidence="1">
    <location>
        <begin position="1"/>
        <end position="21"/>
    </location>
</feature>
<evidence type="ECO:0000259" key="2">
    <source>
        <dbReference type="SMART" id="SM00867"/>
    </source>
</evidence>
<comment type="caution">
    <text evidence="3">The sequence shown here is derived from an EMBL/GenBank/DDBJ whole genome shotgun (WGS) entry which is preliminary data.</text>
</comment>
<evidence type="ECO:0000313" key="4">
    <source>
        <dbReference type="Proteomes" id="UP000886657"/>
    </source>
</evidence>
<feature type="chain" id="PRO_5038891643" evidence="1">
    <location>
        <begin position="22"/>
        <end position="189"/>
    </location>
</feature>
<evidence type="ECO:0000256" key="1">
    <source>
        <dbReference type="SAM" id="SignalP"/>
    </source>
</evidence>
<dbReference type="InterPro" id="IPR036761">
    <property type="entry name" value="TTHA0802/YceI-like_sf"/>
</dbReference>
<organism evidence="3 4">
    <name type="scientific">Candidatus Geothrix skivensis</name>
    <dbReference type="NCBI Taxonomy" id="2954439"/>
    <lineage>
        <taxon>Bacteria</taxon>
        <taxon>Pseudomonadati</taxon>
        <taxon>Acidobacteriota</taxon>
        <taxon>Holophagae</taxon>
        <taxon>Holophagales</taxon>
        <taxon>Holophagaceae</taxon>
        <taxon>Geothrix</taxon>
    </lineage>
</organism>
<sequence>MRHPFRTVLALLALAALPALAQDTYKIDPTHSEVSFKIRHLLAKTSGRFTKFGGTIKVDPADISKSSVEVSIDATSINTDNEARDKHLKSGDFFDVEKFPAITFKSTSVKEVAKGKLEVTGDFTLRGVTKRITFPITNAGSQPGMKPGTVVAGFIDGALTINRNDYGIRCGPAILGEDVAISLNIEAGK</sequence>
<dbReference type="Gene3D" id="2.40.128.110">
    <property type="entry name" value="Lipid/polyisoprenoid-binding, YceI-like"/>
    <property type="match status" value="1"/>
</dbReference>
<accession>A0A9D7SJJ4</accession>
<name>A0A9D7SJJ4_9BACT</name>
<dbReference type="SMART" id="SM00867">
    <property type="entry name" value="YceI"/>
    <property type="match status" value="1"/>
</dbReference>
<protein>
    <submittedName>
        <fullName evidence="3">YceI family protein</fullName>
    </submittedName>
</protein>
<keyword evidence="1" id="KW-0732">Signal</keyword>
<proteinExistence type="predicted"/>
<dbReference type="EMBL" id="JADKIO010000008">
    <property type="protein sequence ID" value="MBK9797111.1"/>
    <property type="molecule type" value="Genomic_DNA"/>
</dbReference>
<feature type="domain" description="Lipid/polyisoprenoid-binding YceI-like" evidence="2">
    <location>
        <begin position="24"/>
        <end position="188"/>
    </location>
</feature>
<dbReference type="Pfam" id="PF04264">
    <property type="entry name" value="YceI"/>
    <property type="match status" value="1"/>
</dbReference>
<gene>
    <name evidence="3" type="ORF">IPP58_11550</name>
</gene>
<dbReference type="PANTHER" id="PTHR34406:SF1">
    <property type="entry name" value="PROTEIN YCEI"/>
    <property type="match status" value="1"/>
</dbReference>